<accession>A0ACC0A729</accession>
<keyword evidence="2" id="KW-1185">Reference proteome</keyword>
<name>A0ACC0A729_CATRO</name>
<reference evidence="2" key="1">
    <citation type="journal article" date="2023" name="Nat. Plants">
        <title>Single-cell RNA sequencing provides a high-resolution roadmap for understanding the multicellular compartmentation of specialized metabolism.</title>
        <authorList>
            <person name="Sun S."/>
            <person name="Shen X."/>
            <person name="Li Y."/>
            <person name="Li Y."/>
            <person name="Wang S."/>
            <person name="Li R."/>
            <person name="Zhang H."/>
            <person name="Shen G."/>
            <person name="Guo B."/>
            <person name="Wei J."/>
            <person name="Xu J."/>
            <person name="St-Pierre B."/>
            <person name="Chen S."/>
            <person name="Sun C."/>
        </authorList>
    </citation>
    <scope>NUCLEOTIDE SEQUENCE [LARGE SCALE GENOMIC DNA]</scope>
</reference>
<comment type="caution">
    <text evidence="1">The sequence shown here is derived from an EMBL/GenBank/DDBJ whole genome shotgun (WGS) entry which is preliminary data.</text>
</comment>
<dbReference type="EMBL" id="CM044707">
    <property type="protein sequence ID" value="KAI5655223.1"/>
    <property type="molecule type" value="Genomic_DNA"/>
</dbReference>
<evidence type="ECO:0000313" key="2">
    <source>
        <dbReference type="Proteomes" id="UP001060085"/>
    </source>
</evidence>
<sequence length="147" mass="16522">MKDCGLNGMTQSIRPSVSRPQKAGLMDEVVRVLESIRRVLAHSLIVIFSVGCSRLTSLMTSFTKTFIFIREGMRRRDKFCKLKEQKEHKRRSTSLNEGLKKGHAYGFGTAESVCLCAQSQHATVGSLPFVGCYEKYMVPSVARSLMR</sequence>
<protein>
    <submittedName>
        <fullName evidence="1">Uncharacterized protein</fullName>
    </submittedName>
</protein>
<gene>
    <name evidence="1" type="ORF">M9H77_32410</name>
</gene>
<evidence type="ECO:0000313" key="1">
    <source>
        <dbReference type="EMBL" id="KAI5655223.1"/>
    </source>
</evidence>
<proteinExistence type="predicted"/>
<organism evidence="1 2">
    <name type="scientific">Catharanthus roseus</name>
    <name type="common">Madagascar periwinkle</name>
    <name type="synonym">Vinca rosea</name>
    <dbReference type="NCBI Taxonomy" id="4058"/>
    <lineage>
        <taxon>Eukaryota</taxon>
        <taxon>Viridiplantae</taxon>
        <taxon>Streptophyta</taxon>
        <taxon>Embryophyta</taxon>
        <taxon>Tracheophyta</taxon>
        <taxon>Spermatophyta</taxon>
        <taxon>Magnoliopsida</taxon>
        <taxon>eudicotyledons</taxon>
        <taxon>Gunneridae</taxon>
        <taxon>Pentapetalae</taxon>
        <taxon>asterids</taxon>
        <taxon>lamiids</taxon>
        <taxon>Gentianales</taxon>
        <taxon>Apocynaceae</taxon>
        <taxon>Rauvolfioideae</taxon>
        <taxon>Vinceae</taxon>
        <taxon>Catharanthinae</taxon>
        <taxon>Catharanthus</taxon>
    </lineage>
</organism>
<dbReference type="Proteomes" id="UP001060085">
    <property type="component" value="Linkage Group LG07"/>
</dbReference>